<accession>D3Q3X0</accession>
<dbReference type="CDD" id="cd10434">
    <property type="entry name" value="GIY-YIG_UvrC_Cho"/>
    <property type="match status" value="1"/>
</dbReference>
<dbReference type="InterPro" id="IPR035901">
    <property type="entry name" value="GIY-YIG_endonuc_sf"/>
</dbReference>
<dbReference type="CDD" id="cd06127">
    <property type="entry name" value="DEDDh"/>
    <property type="match status" value="1"/>
</dbReference>
<dbReference type="AlphaFoldDB" id="D3Q3X0"/>
<dbReference type="GO" id="GO:0006260">
    <property type="term" value="P:DNA replication"/>
    <property type="evidence" value="ECO:0007669"/>
    <property type="project" value="InterPro"/>
</dbReference>
<dbReference type="SUPFAM" id="SSF82771">
    <property type="entry name" value="GIY-YIG endonuclease"/>
    <property type="match status" value="1"/>
</dbReference>
<dbReference type="SMART" id="SM00465">
    <property type="entry name" value="GIYc"/>
    <property type="match status" value="1"/>
</dbReference>
<dbReference type="Pfam" id="PF00929">
    <property type="entry name" value="RNase_T"/>
    <property type="match status" value="1"/>
</dbReference>
<keyword evidence="3" id="KW-0548">Nucleotidyltransferase</keyword>
<dbReference type="PANTHER" id="PTHR30562">
    <property type="entry name" value="UVRC/OXIDOREDUCTASE"/>
    <property type="match status" value="1"/>
</dbReference>
<keyword evidence="1" id="KW-0378">Hydrolase</keyword>
<dbReference type="Proteomes" id="UP000000844">
    <property type="component" value="Chromosome"/>
</dbReference>
<dbReference type="InterPro" id="IPR050066">
    <property type="entry name" value="UvrABC_protein_C"/>
</dbReference>
<dbReference type="FunFam" id="3.30.420.10:FF:000045">
    <property type="entry name" value="3'-5' exonuclease DinG"/>
    <property type="match status" value="1"/>
</dbReference>
<evidence type="ECO:0000313" key="4">
    <source>
        <dbReference type="Proteomes" id="UP000000844"/>
    </source>
</evidence>
<dbReference type="HOGENOM" id="CLU_022933_0_0_11"/>
<keyword evidence="4" id="KW-1185">Reference proteome</keyword>
<dbReference type="EMBL" id="CP001778">
    <property type="protein sequence ID" value="ADD44037.1"/>
    <property type="molecule type" value="Genomic_DNA"/>
</dbReference>
<dbReference type="InterPro" id="IPR036397">
    <property type="entry name" value="RNaseH_sf"/>
</dbReference>
<organism evidence="3 4">
    <name type="scientific">Stackebrandtia nassauensis (strain DSM 44728 / CIP 108903 / NRRL B-16338 / NBRC 102104 / LLR-40K-21)</name>
    <dbReference type="NCBI Taxonomy" id="446470"/>
    <lineage>
        <taxon>Bacteria</taxon>
        <taxon>Bacillati</taxon>
        <taxon>Actinomycetota</taxon>
        <taxon>Actinomycetes</taxon>
        <taxon>Glycomycetales</taxon>
        <taxon>Glycomycetaceae</taxon>
        <taxon>Stackebrandtia</taxon>
    </lineage>
</organism>
<dbReference type="GO" id="GO:0009380">
    <property type="term" value="C:excinuclease repair complex"/>
    <property type="evidence" value="ECO:0007669"/>
    <property type="project" value="TreeGrafter"/>
</dbReference>
<dbReference type="GO" id="GO:0003677">
    <property type="term" value="F:DNA binding"/>
    <property type="evidence" value="ECO:0007669"/>
    <property type="project" value="InterPro"/>
</dbReference>
<dbReference type="PANTHER" id="PTHR30562:SF1">
    <property type="entry name" value="UVRABC SYSTEM PROTEIN C"/>
    <property type="match status" value="1"/>
</dbReference>
<dbReference type="InterPro" id="IPR000305">
    <property type="entry name" value="GIY-YIG_endonuc"/>
</dbReference>
<dbReference type="Gene3D" id="3.30.420.10">
    <property type="entry name" value="Ribonuclease H-like superfamily/Ribonuclease H"/>
    <property type="match status" value="1"/>
</dbReference>
<keyword evidence="1" id="KW-0540">Nuclease</keyword>
<gene>
    <name evidence="3" type="ordered locus">Snas_4390</name>
</gene>
<dbReference type="KEGG" id="sna:Snas_4390"/>
<dbReference type="PROSITE" id="PS50164">
    <property type="entry name" value="GIY_YIG"/>
    <property type="match status" value="1"/>
</dbReference>
<dbReference type="RefSeq" id="WP_013019608.1">
    <property type="nucleotide sequence ID" value="NC_013947.1"/>
</dbReference>
<dbReference type="InterPro" id="IPR047296">
    <property type="entry name" value="GIY-YIG_UvrC_Cho"/>
</dbReference>
<dbReference type="SMART" id="SM00479">
    <property type="entry name" value="EXOIII"/>
    <property type="match status" value="1"/>
</dbReference>
<sequence length="578" mass="62446">MSSQGTSGYVQPSFEDLGTPLSEVTFMVVDLETTGVASDACSITEIGAVKVRGGEVLGEYATLVNPGEAIDARISALTGITDAMVADAPAIEEVLPSFLEFARGAVWVAHNAPFDVGFLRSACAQAELPWPRPQVVDTVVLARRLVDRSEVPNKRLSTLARYFGARVKPSHRALDDARATVDVLHALLERLGTHYVLTDEDLADFQRVIPAAERRKKRHLAEGLPHAPGVYVFRDAEDRPLYVGTSVDLAARVRGYFSAGETRGKMRDMLRLAERVEAIECAHRLEAGVREVRLIGATKPPFNRRSKYPERVLWLRLTAEAYPRLSVARTPPEAGSAWLGPFTSQRSAEYARDAVHDALPLRQCRTRLSPRKVSSACALAEMGCPAPCQLSIGVDEYGKIAAGFAEAVAADPAAIVDPLLARIAQLSDAHRFEEAAEARSRLAAFLRGVKRTQRVSALVRIAELVAAKPAAGGGWELAVVRHGVLAAAGTSPPRTDPMPLVDSLRAESSTVVPDAAVLAASRLGETELIADWLESDGVRLVHSESGWWLPASGAGKYQSLLRRLSAADAARRVEFQIP</sequence>
<dbReference type="eggNOG" id="COG0322">
    <property type="taxonomic scope" value="Bacteria"/>
</dbReference>
<keyword evidence="1" id="KW-0269">Exonuclease</keyword>
<dbReference type="NCBIfam" id="NF005907">
    <property type="entry name" value="PRK07883.1-5"/>
    <property type="match status" value="1"/>
</dbReference>
<dbReference type="Gene3D" id="3.40.1440.10">
    <property type="entry name" value="GIY-YIG endonuclease"/>
    <property type="match status" value="1"/>
</dbReference>
<dbReference type="STRING" id="446470.Snas_4390"/>
<evidence type="ECO:0000259" key="2">
    <source>
        <dbReference type="PROSITE" id="PS50164"/>
    </source>
</evidence>
<dbReference type="SUPFAM" id="SSF53098">
    <property type="entry name" value="Ribonuclease H-like"/>
    <property type="match status" value="1"/>
</dbReference>
<evidence type="ECO:0000256" key="1">
    <source>
        <dbReference type="ARBA" id="ARBA00022839"/>
    </source>
</evidence>
<dbReference type="eggNOG" id="COG0847">
    <property type="taxonomic scope" value="Bacteria"/>
</dbReference>
<dbReference type="NCBIfam" id="NF005905">
    <property type="entry name" value="PRK07883.1-3"/>
    <property type="match status" value="1"/>
</dbReference>
<dbReference type="NCBIfam" id="TIGR00573">
    <property type="entry name" value="dnaq"/>
    <property type="match status" value="1"/>
</dbReference>
<dbReference type="InterPro" id="IPR012337">
    <property type="entry name" value="RNaseH-like_sf"/>
</dbReference>
<dbReference type="GO" id="GO:0004527">
    <property type="term" value="F:exonuclease activity"/>
    <property type="evidence" value="ECO:0007669"/>
    <property type="project" value="UniProtKB-KW"/>
</dbReference>
<dbReference type="GO" id="GO:0003887">
    <property type="term" value="F:DNA-directed DNA polymerase activity"/>
    <property type="evidence" value="ECO:0007669"/>
    <property type="project" value="UniProtKB-EC"/>
</dbReference>
<dbReference type="InterPro" id="IPR013520">
    <property type="entry name" value="Ribonucl_H"/>
</dbReference>
<protein>
    <submittedName>
        <fullName evidence="3">DNA polymerase III, epsilon subunit</fullName>
        <ecNumber evidence="3">2.7.7.7</ecNumber>
    </submittedName>
</protein>
<reference evidence="3 4" key="1">
    <citation type="journal article" date="2009" name="Stand. Genomic Sci.">
        <title>Complete genome sequence of Stackebrandtia nassauensis type strain (LLR-40K-21).</title>
        <authorList>
            <person name="Munk C."/>
            <person name="Lapidus A."/>
            <person name="Copeland A."/>
            <person name="Jando M."/>
            <person name="Mayilraj S."/>
            <person name="Glavina Del Rio T."/>
            <person name="Nolan M."/>
            <person name="Chen F."/>
            <person name="Lucas S."/>
            <person name="Tice H."/>
            <person name="Cheng J.F."/>
            <person name="Han C."/>
            <person name="Detter J.C."/>
            <person name="Bruce D."/>
            <person name="Goodwin L."/>
            <person name="Chain P."/>
            <person name="Pitluck S."/>
            <person name="Goker M."/>
            <person name="Ovchinikova G."/>
            <person name="Pati A."/>
            <person name="Ivanova N."/>
            <person name="Mavromatis K."/>
            <person name="Chen A."/>
            <person name="Palaniappan K."/>
            <person name="Land M."/>
            <person name="Hauser L."/>
            <person name="Chang Y.J."/>
            <person name="Jeffries C.D."/>
            <person name="Bristow J."/>
            <person name="Eisen J.A."/>
            <person name="Markowitz V."/>
            <person name="Hugenholtz P."/>
            <person name="Kyrpides N.C."/>
            <person name="Klenk H.P."/>
        </authorList>
    </citation>
    <scope>NUCLEOTIDE SEQUENCE [LARGE SCALE GENOMIC DNA]</scope>
    <source>
        <strain evidence="4">DSM 44728 / CIP 108903 / NRRL B-16338 / NBRC 102104 / LLR-40K-21</strain>
    </source>
</reference>
<feature type="domain" description="GIY-YIG" evidence="2">
    <location>
        <begin position="226"/>
        <end position="304"/>
    </location>
</feature>
<dbReference type="InterPro" id="IPR006054">
    <property type="entry name" value="DnaQ"/>
</dbReference>
<keyword evidence="3" id="KW-0808">Transferase</keyword>
<proteinExistence type="predicted"/>
<dbReference type="EC" id="2.7.7.7" evidence="3"/>
<evidence type="ECO:0000313" key="3">
    <source>
        <dbReference type="EMBL" id="ADD44037.1"/>
    </source>
</evidence>
<name>D3Q3X0_STANL</name>
<dbReference type="GO" id="GO:0006289">
    <property type="term" value="P:nucleotide-excision repair"/>
    <property type="evidence" value="ECO:0007669"/>
    <property type="project" value="InterPro"/>
</dbReference>